<protein>
    <recommendedName>
        <fullName evidence="2">DUF6534 domain-containing protein</fullName>
    </recommendedName>
</protein>
<proteinExistence type="predicted"/>
<feature type="transmembrane region" description="Helical" evidence="1">
    <location>
        <begin position="127"/>
        <end position="149"/>
    </location>
</feature>
<dbReference type="Pfam" id="PF20152">
    <property type="entry name" value="DUF6534"/>
    <property type="match status" value="1"/>
</dbReference>
<feature type="transmembrane region" description="Helical" evidence="1">
    <location>
        <begin position="169"/>
        <end position="194"/>
    </location>
</feature>
<feature type="transmembrane region" description="Helical" evidence="1">
    <location>
        <begin position="20"/>
        <end position="42"/>
    </location>
</feature>
<evidence type="ECO:0000259" key="2">
    <source>
        <dbReference type="Pfam" id="PF20152"/>
    </source>
</evidence>
<organism evidence="3 4">
    <name type="scientific">Pterulicium gracile</name>
    <dbReference type="NCBI Taxonomy" id="1884261"/>
    <lineage>
        <taxon>Eukaryota</taxon>
        <taxon>Fungi</taxon>
        <taxon>Dikarya</taxon>
        <taxon>Basidiomycota</taxon>
        <taxon>Agaricomycotina</taxon>
        <taxon>Agaricomycetes</taxon>
        <taxon>Agaricomycetidae</taxon>
        <taxon>Agaricales</taxon>
        <taxon>Pleurotineae</taxon>
        <taxon>Pterulaceae</taxon>
        <taxon>Pterulicium</taxon>
    </lineage>
</organism>
<keyword evidence="4" id="KW-1185">Reference proteome</keyword>
<dbReference type="OrthoDB" id="2953893at2759"/>
<dbReference type="PANTHER" id="PTHR40465:SF1">
    <property type="entry name" value="DUF6534 DOMAIN-CONTAINING PROTEIN"/>
    <property type="match status" value="1"/>
</dbReference>
<dbReference type="Proteomes" id="UP000305067">
    <property type="component" value="Unassembled WGS sequence"/>
</dbReference>
<name>A0A5C3QF98_9AGAR</name>
<feature type="domain" description="DUF6534" evidence="2">
    <location>
        <begin position="179"/>
        <end position="249"/>
    </location>
</feature>
<sequence>MSGHELPPLPDNIANLTASPLIGALLNWGLFGVLSVQVYIYHLTFSDDRRISKVLVYGVYLIEVVQTVMSAVDIYHWFGPGYGNMNALMDTFTTPFNTPFLCGVVAVIVQFFFAYRIWTIQQQQRGIIFVVGGILITALVQLAGALMTAYEAFHLGRYDRFHESSMFTIAYYMWLLGDTISDLLIAGAMLWILYSNRKNDIHFGTSKMLAKLVKLVVETNSLTASMALLSFILYLTLPDTSLFILTYVVVSSSRSFRRGLYAHIADSHSPRPA</sequence>
<feature type="transmembrane region" description="Helical" evidence="1">
    <location>
        <begin position="54"/>
        <end position="78"/>
    </location>
</feature>
<evidence type="ECO:0000313" key="4">
    <source>
        <dbReference type="Proteomes" id="UP000305067"/>
    </source>
</evidence>
<feature type="transmembrane region" description="Helical" evidence="1">
    <location>
        <begin position="215"/>
        <end position="237"/>
    </location>
</feature>
<keyword evidence="1" id="KW-0812">Transmembrane</keyword>
<feature type="transmembrane region" description="Helical" evidence="1">
    <location>
        <begin position="98"/>
        <end position="115"/>
    </location>
</feature>
<dbReference type="AlphaFoldDB" id="A0A5C3QF98"/>
<keyword evidence="1" id="KW-0472">Membrane</keyword>
<evidence type="ECO:0000256" key="1">
    <source>
        <dbReference type="SAM" id="Phobius"/>
    </source>
</evidence>
<dbReference type="PANTHER" id="PTHR40465">
    <property type="entry name" value="CHROMOSOME 1, WHOLE GENOME SHOTGUN SEQUENCE"/>
    <property type="match status" value="1"/>
</dbReference>
<dbReference type="InterPro" id="IPR045339">
    <property type="entry name" value="DUF6534"/>
</dbReference>
<accession>A0A5C3QF98</accession>
<dbReference type="EMBL" id="ML178830">
    <property type="protein sequence ID" value="TFL00177.1"/>
    <property type="molecule type" value="Genomic_DNA"/>
</dbReference>
<gene>
    <name evidence="3" type="ORF">BDV98DRAFT_121526</name>
</gene>
<keyword evidence="1" id="KW-1133">Transmembrane helix</keyword>
<dbReference type="STRING" id="1884261.A0A5C3QF98"/>
<evidence type="ECO:0000313" key="3">
    <source>
        <dbReference type="EMBL" id="TFL00177.1"/>
    </source>
</evidence>
<reference evidence="3 4" key="1">
    <citation type="journal article" date="2019" name="Nat. Ecol. Evol.">
        <title>Megaphylogeny resolves global patterns of mushroom evolution.</title>
        <authorList>
            <person name="Varga T."/>
            <person name="Krizsan K."/>
            <person name="Foldi C."/>
            <person name="Dima B."/>
            <person name="Sanchez-Garcia M."/>
            <person name="Sanchez-Ramirez S."/>
            <person name="Szollosi G.J."/>
            <person name="Szarkandi J.G."/>
            <person name="Papp V."/>
            <person name="Albert L."/>
            <person name="Andreopoulos W."/>
            <person name="Angelini C."/>
            <person name="Antonin V."/>
            <person name="Barry K.W."/>
            <person name="Bougher N.L."/>
            <person name="Buchanan P."/>
            <person name="Buyck B."/>
            <person name="Bense V."/>
            <person name="Catcheside P."/>
            <person name="Chovatia M."/>
            <person name="Cooper J."/>
            <person name="Damon W."/>
            <person name="Desjardin D."/>
            <person name="Finy P."/>
            <person name="Geml J."/>
            <person name="Haridas S."/>
            <person name="Hughes K."/>
            <person name="Justo A."/>
            <person name="Karasinski D."/>
            <person name="Kautmanova I."/>
            <person name="Kiss B."/>
            <person name="Kocsube S."/>
            <person name="Kotiranta H."/>
            <person name="LaButti K.M."/>
            <person name="Lechner B.E."/>
            <person name="Liimatainen K."/>
            <person name="Lipzen A."/>
            <person name="Lukacs Z."/>
            <person name="Mihaltcheva S."/>
            <person name="Morgado L.N."/>
            <person name="Niskanen T."/>
            <person name="Noordeloos M.E."/>
            <person name="Ohm R.A."/>
            <person name="Ortiz-Santana B."/>
            <person name="Ovrebo C."/>
            <person name="Racz N."/>
            <person name="Riley R."/>
            <person name="Savchenko A."/>
            <person name="Shiryaev A."/>
            <person name="Soop K."/>
            <person name="Spirin V."/>
            <person name="Szebenyi C."/>
            <person name="Tomsovsky M."/>
            <person name="Tulloss R.E."/>
            <person name="Uehling J."/>
            <person name="Grigoriev I.V."/>
            <person name="Vagvolgyi C."/>
            <person name="Papp T."/>
            <person name="Martin F.M."/>
            <person name="Miettinen O."/>
            <person name="Hibbett D.S."/>
            <person name="Nagy L.G."/>
        </authorList>
    </citation>
    <scope>NUCLEOTIDE SEQUENCE [LARGE SCALE GENOMIC DNA]</scope>
    <source>
        <strain evidence="3 4">CBS 309.79</strain>
    </source>
</reference>